<accession>A0A2U9NM59</accession>
<keyword evidence="2" id="KW-0934">Plastid</keyword>
<geneLocation type="chloroplast" evidence="2"/>
<sequence>MNFMLQFIQNIFEIGINLIGFNTQRNKNLREPIQSLELIGKHTQTEFNNALGKAGTYLEGYKADPAPDELVDCFRPSQGQNNWDYHPILKYIEVNYDNFDSADDCVSFAISAKSVFLPDFVSEFLQRTLHMHTYDLAYTGLIRECQYFLFMAVFSFSVLCGLYIFLQMCLFINPYTYPFILLTELVLPYYKFFEDVFPQIGGFTIGSIFAQSTLVLIMNYIRDIVFTMPFLPSEGVLHTAAGNANDVIPVGQKFYLFTGIPKLWKDSGIPIDLRTDWFDEGNFGIFKFYESHYPYSKYGIDYLPMDVPRLKILAQDPGIDPAAIQRMYNNITDYITSTGLTGQELRQLIKDIIEGIHSFQ</sequence>
<organism evidence="2">
    <name type="scientific">Proboscia sp</name>
    <dbReference type="NCBI Taxonomy" id="1923967"/>
    <lineage>
        <taxon>Eukaryota</taxon>
        <taxon>Sar</taxon>
        <taxon>Stramenopiles</taxon>
        <taxon>Ochrophyta</taxon>
        <taxon>Bacillariophyta</taxon>
        <taxon>Coscinodiscophyceae</taxon>
        <taxon>Rhizosoleniophycidae</taxon>
        <taxon>Rhizosoleniales</taxon>
        <taxon>Rhizosoleniaceae</taxon>
        <taxon>Proboscia</taxon>
    </lineage>
</organism>
<feature type="transmembrane region" description="Helical" evidence="1">
    <location>
        <begin position="196"/>
        <end position="221"/>
    </location>
</feature>
<dbReference type="EMBL" id="MG755791">
    <property type="protein sequence ID" value="AWT38154.1"/>
    <property type="molecule type" value="Genomic_DNA"/>
</dbReference>
<reference evidence="2" key="1">
    <citation type="journal article" date="2018" name="Adv. Bot. Res.">
        <title>Evolution of the Plastid Genomes in Diatoms.</title>
        <authorList>
            <person name="Yu M."/>
            <person name="Ashworth M.P."/>
            <person name="Hajrah N.H."/>
            <person name="Khiyami M.A."/>
            <person name="Sabir M.J."/>
            <person name="Alhebshi A.M."/>
            <person name="Al-Malki A.L."/>
            <person name="Sabir J.S.M."/>
            <person name="Theriot E.C."/>
            <person name="Jansen R.K."/>
        </authorList>
    </citation>
    <scope>NUCLEOTIDE SEQUENCE</scope>
</reference>
<keyword evidence="1" id="KW-0812">Transmembrane</keyword>
<proteinExistence type="predicted"/>
<evidence type="ECO:0000313" key="2">
    <source>
        <dbReference type="EMBL" id="AWT38154.1"/>
    </source>
</evidence>
<dbReference type="EMBL" id="MG755791">
    <property type="protein sequence ID" value="AWT38225.1"/>
    <property type="molecule type" value="Genomic_DNA"/>
</dbReference>
<name>A0A2U9NM59_9STRA</name>
<protein>
    <submittedName>
        <fullName evidence="2">Uncharacterized protein</fullName>
    </submittedName>
</protein>
<gene>
    <name evidence="2" type="primary">ycf89</name>
</gene>
<keyword evidence="1" id="KW-1133">Transmembrane helix</keyword>
<dbReference type="AlphaFoldDB" id="A0A2U9NM59"/>
<keyword evidence="2" id="KW-0150">Chloroplast</keyword>
<evidence type="ECO:0000256" key="1">
    <source>
        <dbReference type="SAM" id="Phobius"/>
    </source>
</evidence>
<keyword evidence="1" id="KW-0472">Membrane</keyword>
<feature type="transmembrane region" description="Helical" evidence="1">
    <location>
        <begin position="147"/>
        <end position="176"/>
    </location>
</feature>